<feature type="transmembrane region" description="Helical" evidence="7">
    <location>
        <begin position="453"/>
        <end position="474"/>
    </location>
</feature>
<protein>
    <recommendedName>
        <fullName evidence="8">Polysaccharide pyruvyl transferase domain-containing protein</fullName>
    </recommendedName>
</protein>
<evidence type="ECO:0000313" key="10">
    <source>
        <dbReference type="Proteomes" id="UP000237881"/>
    </source>
</evidence>
<dbReference type="RefSeq" id="WP_104326729.1">
    <property type="nucleotide sequence ID" value="NZ_PSUL01000040.1"/>
</dbReference>
<dbReference type="InterPro" id="IPR007345">
    <property type="entry name" value="Polysacch_pyruvyl_Trfase"/>
</dbReference>
<dbReference type="InterPro" id="IPR050833">
    <property type="entry name" value="Poly_Biosynth_Transport"/>
</dbReference>
<feature type="transmembrane region" description="Helical" evidence="7">
    <location>
        <begin position="375"/>
        <end position="408"/>
    </location>
</feature>
<evidence type="ECO:0000256" key="7">
    <source>
        <dbReference type="SAM" id="Phobius"/>
    </source>
</evidence>
<feature type="transmembrane region" description="Helical" evidence="7">
    <location>
        <begin position="333"/>
        <end position="354"/>
    </location>
</feature>
<feature type="transmembrane region" description="Helical" evidence="7">
    <location>
        <begin position="178"/>
        <end position="199"/>
    </location>
</feature>
<feature type="transmembrane region" description="Helical" evidence="7">
    <location>
        <begin position="291"/>
        <end position="313"/>
    </location>
</feature>
<organism evidence="9 10">
    <name type="scientific">Rathayibacter rathayi</name>
    <name type="common">Corynebacterium rathayi</name>
    <dbReference type="NCBI Taxonomy" id="33887"/>
    <lineage>
        <taxon>Bacteria</taxon>
        <taxon>Bacillati</taxon>
        <taxon>Actinomycetota</taxon>
        <taxon>Actinomycetes</taxon>
        <taxon>Micrococcales</taxon>
        <taxon>Microbacteriaceae</taxon>
        <taxon>Rathayibacter</taxon>
    </lineage>
</organism>
<evidence type="ECO:0000256" key="5">
    <source>
        <dbReference type="ARBA" id="ARBA00022989"/>
    </source>
</evidence>
<sequence>MSATTQKPSPSLGRSASRGAAVTIGGQAIRIAVQLGSIVVLARLLAPADYGLLAMVTAIIGIGEIFRDFGLSSAAIQAKEITPGQKSNLFWMNAGIGLTLTLLVIAASWPIAALYGDDRLQLLTVVLSSTFLLNGISTQFRADLARHLRFVKLTLVDIVGQVLGLAVGVLMALGGAGYWALAASQVVQPLIGVLMLVVITGWRPGRYRRGEAMGHFLRYGGGVFATQALTYASKNVDSVIIGARFGPVDLGLYNRAFQLMMLPMQQVNAPAQRVALPVLSKLQDERERFRTFILFGQSAMLTVMGLVLAVLGSQSDSVIRILLGERWLASVPIFQVLLVAGFFQATAYCSWWVFLAKGLVRQSVWYSLATRPLMVVLILVGSNGGVTGVAIAYAASLALTWPIALIWIGRSSDAPVREMFTNGLRSGIAFGSITVGSSFSTVAISADQPILRLLVGGAAVLVGVGLWMLILPAFRRQILGLADLRHHFRRSRPAVPPHRKRLMTLKLGVVKSWKKDFVTTTRLPARRDGRVLRDCLATLRPEPEFHLVIAAPGSGNIGDQAMLEAFLENTSGPVVVVQRYAGDVVIPEEQAERVTVVELPHLVYGVGDAHAADLRASAALIRRSRSVSVVGADMMDGKYSLRGSVRRSLLAQTAAEAGVPTRILGFSWNAKARLAARRSLIAASRAGVVPMLRDPLSAERARSIGVQRVEEVTDIVFSARTRDRSVREGLGLPEGVPFALVNASALVAGMLDQVPEYERIVDRLRAAGVHVVLLPHVSRPLGDDQVAVRAVAERVGTEGVTVVDRVLMPAEIRGLAEDALLTVTGRMHLAIMSLSLGVPAITLATQGKVEGIMRLIGLPQLCVEPVPGFADRVLPVIDRILAEPGVRATIDNALPEVRRLSALNTRGLGAEVVR</sequence>
<dbReference type="Proteomes" id="UP000237881">
    <property type="component" value="Unassembled WGS sequence"/>
</dbReference>
<dbReference type="EMBL" id="PSUL01000040">
    <property type="protein sequence ID" value="PPF10752.1"/>
    <property type="molecule type" value="Genomic_DNA"/>
</dbReference>
<dbReference type="Pfam" id="PF13440">
    <property type="entry name" value="Polysacc_synt_3"/>
    <property type="match status" value="1"/>
</dbReference>
<keyword evidence="5 7" id="KW-1133">Transmembrane helix</keyword>
<dbReference type="Pfam" id="PF04230">
    <property type="entry name" value="PS_pyruv_trans"/>
    <property type="match status" value="1"/>
</dbReference>
<dbReference type="PANTHER" id="PTHR30250">
    <property type="entry name" value="PST FAMILY PREDICTED COLANIC ACID TRANSPORTER"/>
    <property type="match status" value="1"/>
</dbReference>
<feature type="transmembrane region" description="Helical" evidence="7">
    <location>
        <begin position="150"/>
        <end position="172"/>
    </location>
</feature>
<evidence type="ECO:0000256" key="2">
    <source>
        <dbReference type="ARBA" id="ARBA00007430"/>
    </source>
</evidence>
<keyword evidence="4 7" id="KW-0812">Transmembrane</keyword>
<feature type="transmembrane region" description="Helical" evidence="7">
    <location>
        <begin position="90"/>
        <end position="114"/>
    </location>
</feature>
<evidence type="ECO:0000256" key="6">
    <source>
        <dbReference type="ARBA" id="ARBA00023136"/>
    </source>
</evidence>
<dbReference type="CDD" id="cd13127">
    <property type="entry name" value="MATE_tuaB_like"/>
    <property type="match status" value="1"/>
</dbReference>
<reference evidence="9 10" key="1">
    <citation type="submission" date="2018-02" db="EMBL/GenBank/DDBJ databases">
        <title>Bacteriophage NCPPB3778 and a type I-E CRISPR drive the evolution of the US Biological Select Agent, Rathayibacter toxicus.</title>
        <authorList>
            <person name="Davis E.W.II."/>
            <person name="Tabima J.F."/>
            <person name="Weisberg A.J."/>
            <person name="Lopes L.D."/>
            <person name="Wiseman M.S."/>
            <person name="Wiseman M.S."/>
            <person name="Pupko T."/>
            <person name="Belcher M.S."/>
            <person name="Sechler A.J."/>
            <person name="Tancos M.A."/>
            <person name="Schroeder B.K."/>
            <person name="Murray T.D."/>
            <person name="Luster D.G."/>
            <person name="Schneider W.L."/>
            <person name="Rogers E."/>
            <person name="Andreote F.D."/>
            <person name="Grunwald N.J."/>
            <person name="Putnam M.L."/>
            <person name="Chang J.H."/>
        </authorList>
    </citation>
    <scope>NUCLEOTIDE SEQUENCE [LARGE SCALE GENOMIC DNA]</scope>
    <source>
        <strain evidence="9 10">AY1I9</strain>
    </source>
</reference>
<keyword evidence="3" id="KW-1003">Cell membrane</keyword>
<gene>
    <name evidence="9" type="ORF">C5C04_12975</name>
</gene>
<evidence type="ECO:0000313" key="9">
    <source>
        <dbReference type="EMBL" id="PPF10752.1"/>
    </source>
</evidence>
<feature type="transmembrane region" description="Helical" evidence="7">
    <location>
        <begin position="428"/>
        <end position="446"/>
    </location>
</feature>
<evidence type="ECO:0000256" key="1">
    <source>
        <dbReference type="ARBA" id="ARBA00004651"/>
    </source>
</evidence>
<proteinExistence type="inferred from homology"/>
<feature type="transmembrane region" description="Helical" evidence="7">
    <location>
        <begin position="120"/>
        <end position="138"/>
    </location>
</feature>
<name>A0ABD6W5T9_RATRA</name>
<comment type="caution">
    <text evidence="9">The sequence shown here is derived from an EMBL/GenBank/DDBJ whole genome shotgun (WGS) entry which is preliminary data.</text>
</comment>
<dbReference type="PANTHER" id="PTHR30250:SF10">
    <property type="entry name" value="LIPOPOLYSACCHARIDE BIOSYNTHESIS PROTEIN WZXC"/>
    <property type="match status" value="1"/>
</dbReference>
<comment type="subcellular location">
    <subcellularLocation>
        <location evidence="1">Cell membrane</location>
        <topology evidence="1">Multi-pass membrane protein</topology>
    </subcellularLocation>
</comment>
<comment type="similarity">
    <text evidence="2">Belongs to the polysaccharide synthase family.</text>
</comment>
<evidence type="ECO:0000256" key="4">
    <source>
        <dbReference type="ARBA" id="ARBA00022692"/>
    </source>
</evidence>
<keyword evidence="6 7" id="KW-0472">Membrane</keyword>
<accession>A0ABD6W5T9</accession>
<evidence type="ECO:0000256" key="3">
    <source>
        <dbReference type="ARBA" id="ARBA00022475"/>
    </source>
</evidence>
<dbReference type="GO" id="GO:0005886">
    <property type="term" value="C:plasma membrane"/>
    <property type="evidence" value="ECO:0007669"/>
    <property type="project" value="UniProtKB-SubCell"/>
</dbReference>
<feature type="domain" description="Polysaccharide pyruvyl transferase" evidence="8">
    <location>
        <begin position="627"/>
        <end position="845"/>
    </location>
</feature>
<evidence type="ECO:0000259" key="8">
    <source>
        <dbReference type="Pfam" id="PF04230"/>
    </source>
</evidence>
<dbReference type="AlphaFoldDB" id="A0ABD6W5T9"/>